<evidence type="ECO:0000256" key="1">
    <source>
        <dbReference type="SAM" id="MobiDB-lite"/>
    </source>
</evidence>
<dbReference type="PANTHER" id="PTHR22467">
    <property type="entry name" value="EZH INHIBITORY PROTEIN-RELATED"/>
    <property type="match status" value="1"/>
</dbReference>
<organism evidence="2 3">
    <name type="scientific">Echinops telfairi</name>
    <name type="common">Lesser hedgehog tenrec</name>
    <dbReference type="NCBI Taxonomy" id="9371"/>
    <lineage>
        <taxon>Eukaryota</taxon>
        <taxon>Metazoa</taxon>
        <taxon>Chordata</taxon>
        <taxon>Craniata</taxon>
        <taxon>Vertebrata</taxon>
        <taxon>Euteleostomi</taxon>
        <taxon>Mammalia</taxon>
        <taxon>Eutheria</taxon>
        <taxon>Afrotheria</taxon>
        <taxon>Tenrecidae</taxon>
        <taxon>Tenrecinae</taxon>
        <taxon>Echinops</taxon>
    </lineage>
</organism>
<feature type="compositionally biased region" description="Basic residues" evidence="1">
    <location>
        <begin position="160"/>
        <end position="170"/>
    </location>
</feature>
<dbReference type="GeneID" id="101642019"/>
<accession>A0ABM0J8N6</accession>
<protein>
    <submittedName>
        <fullName evidence="3">EZH inhibitory protein</fullName>
    </submittedName>
</protein>
<dbReference type="InterPro" id="IPR052882">
    <property type="entry name" value="EZH_Inhibitor"/>
</dbReference>
<sequence length="346" mass="36214">MMQPVEGRDPAGERPRPNEGPGKSQGKKQPPREEPSRGLRAAKRLFSEASSLPTLLPTLPSSARPQASLSAYSDPTLRSHTRSRARALSSLTATLDQESQSQAAGDSPVPRRAAAPPGNAGRCPRGSAPLPSRAACRRRHRAAPLGSAGSLSSDPPPRGRPQHRPARRRSVTTSGPTIGSRPSSQSHVVTPGLHLPSRGTQGRSAFPYPPGPASQHHPVAINVFVQRSGADAELSDGPDPESPRLASRPARAVRMRASSPSPPGRIFPLPGHYGESFPSSPSSTPGRSSSSSSSTSSPSATPGFLGLRAISTPSPNSLRRALMPELDVLLDALSPASLEEQDEIGE</sequence>
<feature type="region of interest" description="Disordered" evidence="1">
    <location>
        <begin position="1"/>
        <end position="317"/>
    </location>
</feature>
<feature type="compositionally biased region" description="Polar residues" evidence="1">
    <location>
        <begin position="63"/>
        <end position="78"/>
    </location>
</feature>
<feature type="compositionally biased region" description="Polar residues" evidence="1">
    <location>
        <begin position="89"/>
        <end position="104"/>
    </location>
</feature>
<feature type="compositionally biased region" description="Low complexity" evidence="1">
    <location>
        <begin position="110"/>
        <end position="126"/>
    </location>
</feature>
<feature type="compositionally biased region" description="Low complexity" evidence="1">
    <location>
        <begin position="50"/>
        <end position="62"/>
    </location>
</feature>
<feature type="compositionally biased region" description="Basic and acidic residues" evidence="1">
    <location>
        <begin position="1"/>
        <end position="17"/>
    </location>
</feature>
<evidence type="ECO:0000313" key="2">
    <source>
        <dbReference type="Proteomes" id="UP000694863"/>
    </source>
</evidence>
<feature type="compositionally biased region" description="Low complexity" evidence="1">
    <location>
        <begin position="276"/>
        <end position="302"/>
    </location>
</feature>
<feature type="compositionally biased region" description="Polar residues" evidence="1">
    <location>
        <begin position="171"/>
        <end position="188"/>
    </location>
</feature>
<dbReference type="Proteomes" id="UP000694863">
    <property type="component" value="Unplaced"/>
</dbReference>
<gene>
    <name evidence="3" type="primary">EZHIP</name>
</gene>
<dbReference type="RefSeq" id="XP_004717306.1">
    <property type="nucleotide sequence ID" value="XM_004717249.1"/>
</dbReference>
<feature type="compositionally biased region" description="Low complexity" evidence="1">
    <location>
        <begin position="143"/>
        <end position="153"/>
    </location>
</feature>
<dbReference type="PANTHER" id="PTHR22467:SF1">
    <property type="entry name" value="EZH INHIBITORY PROTEIN"/>
    <property type="match status" value="1"/>
</dbReference>
<reference evidence="3" key="1">
    <citation type="submission" date="2025-08" db="UniProtKB">
        <authorList>
            <consortium name="RefSeq"/>
        </authorList>
    </citation>
    <scope>IDENTIFICATION</scope>
</reference>
<evidence type="ECO:0000313" key="3">
    <source>
        <dbReference type="RefSeq" id="XP_004717306.1"/>
    </source>
</evidence>
<proteinExistence type="predicted"/>
<keyword evidence="2" id="KW-1185">Reference proteome</keyword>
<name>A0ABM0J8N6_ECHTE</name>